<dbReference type="CDD" id="cd00033">
    <property type="entry name" value="CCP"/>
    <property type="match status" value="5"/>
</dbReference>
<evidence type="ECO:0000256" key="20">
    <source>
        <dbReference type="SAM" id="Phobius"/>
    </source>
</evidence>
<dbReference type="InterPro" id="IPR035914">
    <property type="entry name" value="Sperma_CUB_dom_sf"/>
</dbReference>
<feature type="domain" description="Sushi" evidence="23">
    <location>
        <begin position="236"/>
        <end position="295"/>
    </location>
</feature>
<gene>
    <name evidence="24" type="primary">Sez6</name>
    <name evidence="24" type="ORF">GTO96_0002170</name>
</gene>
<organism evidence="24 25">
    <name type="scientific">Polypterus senegalus</name>
    <name type="common">Senegal bichir</name>
    <dbReference type="NCBI Taxonomy" id="55291"/>
    <lineage>
        <taxon>Eukaryota</taxon>
        <taxon>Metazoa</taxon>
        <taxon>Chordata</taxon>
        <taxon>Craniata</taxon>
        <taxon>Vertebrata</taxon>
        <taxon>Euteleostomi</taxon>
        <taxon>Actinopterygii</taxon>
        <taxon>Polypteriformes</taxon>
        <taxon>Polypteridae</taxon>
        <taxon>Polypterus</taxon>
    </lineage>
</organism>
<evidence type="ECO:0000313" key="24">
    <source>
        <dbReference type="EMBL" id="KAG2464352.1"/>
    </source>
</evidence>
<dbReference type="SUPFAM" id="SSF54695">
    <property type="entry name" value="POZ domain"/>
    <property type="match status" value="1"/>
</dbReference>
<evidence type="ECO:0000256" key="12">
    <source>
        <dbReference type="ARBA" id="ARBA00023242"/>
    </source>
</evidence>
<evidence type="ECO:0000256" key="13">
    <source>
        <dbReference type="ARBA" id="ARBA00025759"/>
    </source>
</evidence>
<dbReference type="GO" id="GO:0005634">
    <property type="term" value="C:nucleus"/>
    <property type="evidence" value="ECO:0007669"/>
    <property type="project" value="UniProtKB-SubCell"/>
</dbReference>
<dbReference type="FunFam" id="2.10.70.10:FF:000009">
    <property type="entry name" value="Seizure related 6 homolog like"/>
    <property type="match status" value="1"/>
</dbReference>
<keyword evidence="11" id="KW-0325">Glycoprotein</keyword>
<evidence type="ECO:0000256" key="2">
    <source>
        <dbReference type="ARBA" id="ARBA00004906"/>
    </source>
</evidence>
<dbReference type="SMART" id="SM00032">
    <property type="entry name" value="CCP"/>
    <property type="match status" value="5"/>
</dbReference>
<dbReference type="PANTHER" id="PTHR45656">
    <property type="entry name" value="PROTEIN CBR-CLEC-78"/>
    <property type="match status" value="1"/>
</dbReference>
<name>A0A8X8BRZ3_POLSE</name>
<dbReference type="Pfam" id="PF00431">
    <property type="entry name" value="CUB"/>
    <property type="match status" value="1"/>
</dbReference>
<sequence>MYEREALRTGGSRDFLGLVQERMKERKKRKEDPGITATFAGALTTAVMSASSVTLPGKSKGSALSTMSSVYERAGGEETTTTLITTTTITTVHMPGKHMVGTAHSAGHSMVTFGQLFVCLSLPVQYSSNLSAQDGFIESPEPTGSGFYHSLDCTYTIRVYMGYGVELQVRHLNLSKDESLRIESFGGEGPVFLANETLLAEGQVIRSPTNQVLIHFQSFQPSSPGVFKLHYQAYLLSCSFPLSPSDGGVSVSDLHPGGSAQFHCDPGYEVRGHDVLTCLNSTRPHWSGPEPTCVAVSCGGIIRNATLGRILSPYPASNHSNNLSCHWLIEAAEGRRLHLHLERVALDEDSDRLIIRSGSSPLAPLQFDSDLDDIPERGIVSDGTSLYIELLSENSGIPLLLALRYEAFDADHCYEPFLAHGNFTTSDLSYHVGTLVEFACVSGYVMEQGSSVIECVDPTDPHWNESEPVCRALCGGEISESSGTVLSPDWPQTYGKGQDCVWGIHVQEDKRILLDIEILNIRRSDVLTIFDGDDLTSHVIGQYMGSHQRFRLYSSGADVTIQFQSDPNDPIFTMSQGFIIHYREVSRNDTCPDLPVVEFGWKTSSHPDLIRGTVVTYQCEPGYDIIGSDILTCQWDLSWSNIPPSCQKILSCTNPGEIANGVRMVSDQRFVVGSQVQYSCSEGYQLEGSSSITCYSRDTGTPKWSDRMPKCVLKYEPCSNPGVPENGYQTLYKHRYHVGETLRFFCYEGYELIGEVTITCVEGHPSQWNSPPPFCKVSRTTDPSHQIEGKNIALAIFLPIILVILLIGGIYLYYTKWLTMSAEATCCSLGECTGASGGAGNMPELLPVAAATMSTATPLSYELKPLPFTSSKYVKLNVGGSLHYTTVQTLTKHDTMLRAMFSGRMEVLTDSEGWILIDRSGKHFGTVLNYLRDGTVPLPDAPRELEEILAEARFYLIQGLTEACQTALQPVVKLQHNRSNNKYSYTSNSDDNLLKNIELFDKLALRFNGRILFIKDVLGDEICCWSFYGEGRKIAEVCCTSIVYATEKKQTKVEFPEARIFEETLNILIYESGRASSMASAVLESSALGLLPEEEDERGREKRVRRIHVRRHIMHDERPHGHQAVFKD</sequence>
<proteinExistence type="inferred from homology"/>
<feature type="disulfide bond" evidence="19">
    <location>
        <begin position="619"/>
        <end position="646"/>
    </location>
</feature>
<dbReference type="GO" id="GO:0043025">
    <property type="term" value="C:neuronal cell body"/>
    <property type="evidence" value="ECO:0007669"/>
    <property type="project" value="UniProtKB-ARBA"/>
</dbReference>
<dbReference type="SUPFAM" id="SSF57535">
    <property type="entry name" value="Complement control module/SCR domain"/>
    <property type="match status" value="5"/>
</dbReference>
<keyword evidence="9 20" id="KW-0472">Membrane</keyword>
<dbReference type="CDD" id="cd00041">
    <property type="entry name" value="CUB"/>
    <property type="match status" value="3"/>
</dbReference>
<dbReference type="GO" id="GO:0008344">
    <property type="term" value="P:adult locomotory behavior"/>
    <property type="evidence" value="ECO:0007669"/>
    <property type="project" value="UniProtKB-ARBA"/>
</dbReference>
<evidence type="ECO:0000256" key="7">
    <source>
        <dbReference type="ARBA" id="ARBA00022786"/>
    </source>
</evidence>
<dbReference type="Pfam" id="PF02214">
    <property type="entry name" value="BTB_2"/>
    <property type="match status" value="1"/>
</dbReference>
<dbReference type="GO" id="GO:0051260">
    <property type="term" value="P:protein homooligomerization"/>
    <property type="evidence" value="ECO:0007669"/>
    <property type="project" value="InterPro"/>
</dbReference>
<dbReference type="Gene3D" id="2.10.70.10">
    <property type="entry name" value="Complement Module, domain 1"/>
    <property type="match status" value="5"/>
</dbReference>
<evidence type="ECO:0000256" key="4">
    <source>
        <dbReference type="ARBA" id="ARBA00022692"/>
    </source>
</evidence>
<feature type="domain" description="Sushi" evidence="23">
    <location>
        <begin position="650"/>
        <end position="713"/>
    </location>
</feature>
<dbReference type="CDD" id="cd18369">
    <property type="entry name" value="BTB_POZ_KCTD10-like_BACURD"/>
    <property type="match status" value="1"/>
</dbReference>
<dbReference type="PROSITE" id="PS50923">
    <property type="entry name" value="SUSHI"/>
    <property type="match status" value="5"/>
</dbReference>
<feature type="domain" description="CUB" evidence="21">
    <location>
        <begin position="298"/>
        <end position="415"/>
    </location>
</feature>
<keyword evidence="3 19" id="KW-0768">Sushi</keyword>
<evidence type="ECO:0000256" key="17">
    <source>
        <dbReference type="ARBA" id="ARBA00069089"/>
    </source>
</evidence>
<dbReference type="SMART" id="SM00225">
    <property type="entry name" value="BTB"/>
    <property type="match status" value="1"/>
</dbReference>
<evidence type="ECO:0000256" key="19">
    <source>
        <dbReference type="PROSITE-ProRule" id="PRU00302"/>
    </source>
</evidence>
<dbReference type="PANTHER" id="PTHR45656:SF2">
    <property type="entry name" value="SEIZURE 6-LIKE PROTEIN 2"/>
    <property type="match status" value="1"/>
</dbReference>
<accession>A0A8X8BRZ3</accession>
<keyword evidence="7" id="KW-0833">Ubl conjugation pathway</keyword>
<dbReference type="GO" id="GO:0021680">
    <property type="term" value="P:cerebellar Purkinje cell layer development"/>
    <property type="evidence" value="ECO:0007669"/>
    <property type="project" value="UniProtKB-ARBA"/>
</dbReference>
<feature type="transmembrane region" description="Helical" evidence="20">
    <location>
        <begin position="792"/>
        <end position="814"/>
    </location>
</feature>
<dbReference type="EMBL" id="JAATIS010003638">
    <property type="protein sequence ID" value="KAG2464352.1"/>
    <property type="molecule type" value="Genomic_DNA"/>
</dbReference>
<dbReference type="InterPro" id="IPR000859">
    <property type="entry name" value="CUB_dom"/>
</dbReference>
<keyword evidence="25" id="KW-1185">Reference proteome</keyword>
<dbReference type="InterPro" id="IPR035976">
    <property type="entry name" value="Sushi/SCR/CCP_sf"/>
</dbReference>
<dbReference type="Gene3D" id="2.60.120.290">
    <property type="entry name" value="Spermadhesin, CUB domain"/>
    <property type="match status" value="3"/>
</dbReference>
<dbReference type="InterPro" id="IPR011333">
    <property type="entry name" value="SKP1/BTB/POZ_sf"/>
</dbReference>
<dbReference type="InterPro" id="IPR051277">
    <property type="entry name" value="SEZ6_CSMD_C4BPB_Regulators"/>
</dbReference>
<comment type="similarity">
    <text evidence="13">Belongs to the BACURD family.</text>
</comment>
<comment type="subcellular location">
    <subcellularLocation>
        <location evidence="14">Endomembrane system</location>
        <topology evidence="14">Single-pass type I membrane protein</topology>
    </subcellularLocation>
    <subcellularLocation>
        <location evidence="1">Nucleus</location>
    </subcellularLocation>
</comment>
<evidence type="ECO:0000256" key="3">
    <source>
        <dbReference type="ARBA" id="ARBA00022659"/>
    </source>
</evidence>
<keyword evidence="8 20" id="KW-1133">Transmembrane helix</keyword>
<comment type="function">
    <text evidence="15">May contribute to specialized endoplasmic reticulum functions in neurons.</text>
</comment>
<evidence type="ECO:0000256" key="8">
    <source>
        <dbReference type="ARBA" id="ARBA00022989"/>
    </source>
</evidence>
<feature type="domain" description="Sushi" evidence="23">
    <location>
        <begin position="589"/>
        <end position="648"/>
    </location>
</feature>
<dbReference type="InterPro" id="IPR003131">
    <property type="entry name" value="T1-type_BTB"/>
</dbReference>
<evidence type="ECO:0000256" key="18">
    <source>
        <dbReference type="PROSITE-ProRule" id="PRU00059"/>
    </source>
</evidence>
<comment type="pathway">
    <text evidence="2">Protein modification; protein ubiquitination.</text>
</comment>
<feature type="domain" description="CUB" evidence="21">
    <location>
        <begin position="474"/>
        <end position="585"/>
    </location>
</feature>
<comment type="caution">
    <text evidence="19">Lacks conserved residue(s) required for the propagation of feature annotation.</text>
</comment>
<keyword evidence="12" id="KW-0539">Nucleus</keyword>
<dbReference type="Gene3D" id="3.30.710.10">
    <property type="entry name" value="Potassium Channel Kv1.1, Chain A"/>
    <property type="match status" value="1"/>
</dbReference>
<dbReference type="FunFam" id="2.10.70.10:FF:000012">
    <property type="entry name" value="Seizure related 6 homolog like"/>
    <property type="match status" value="1"/>
</dbReference>
<dbReference type="FunFam" id="2.10.70.10:FF:000039">
    <property type="entry name" value="seizure 6-like protein 2 isoform X2"/>
    <property type="match status" value="1"/>
</dbReference>
<dbReference type="Proteomes" id="UP000886611">
    <property type="component" value="Unassembled WGS sequence"/>
</dbReference>
<comment type="similarity">
    <text evidence="16">Belongs to the SEZ6 family.</text>
</comment>
<evidence type="ECO:0000259" key="21">
    <source>
        <dbReference type="PROSITE" id="PS01180"/>
    </source>
</evidence>
<evidence type="ECO:0000259" key="23">
    <source>
        <dbReference type="PROSITE" id="PS50923"/>
    </source>
</evidence>
<feature type="domain" description="BTB" evidence="22">
    <location>
        <begin position="872"/>
        <end position="940"/>
    </location>
</feature>
<dbReference type="PROSITE" id="PS01180">
    <property type="entry name" value="CUB"/>
    <property type="match status" value="2"/>
</dbReference>
<evidence type="ECO:0000256" key="9">
    <source>
        <dbReference type="ARBA" id="ARBA00023136"/>
    </source>
</evidence>
<comment type="caution">
    <text evidence="24">The sequence shown here is derived from an EMBL/GenBank/DDBJ whole genome shotgun (WGS) entry which is preliminary data.</text>
</comment>
<dbReference type="PROSITE" id="PS50097">
    <property type="entry name" value="BTB"/>
    <property type="match status" value="1"/>
</dbReference>
<dbReference type="SMART" id="SM00042">
    <property type="entry name" value="CUB"/>
    <property type="match status" value="3"/>
</dbReference>
<dbReference type="GO" id="GO:0060074">
    <property type="term" value="P:synapse maturation"/>
    <property type="evidence" value="ECO:0007669"/>
    <property type="project" value="TreeGrafter"/>
</dbReference>
<keyword evidence="5" id="KW-0732">Signal</keyword>
<evidence type="ECO:0000256" key="15">
    <source>
        <dbReference type="ARBA" id="ARBA00056381"/>
    </source>
</evidence>
<evidence type="ECO:0000256" key="11">
    <source>
        <dbReference type="ARBA" id="ARBA00023180"/>
    </source>
</evidence>
<feature type="domain" description="Sushi" evidence="23">
    <location>
        <begin position="411"/>
        <end position="472"/>
    </location>
</feature>
<reference evidence="24 25" key="1">
    <citation type="journal article" date="2021" name="Cell">
        <title>Tracing the genetic footprints of vertebrate landing in non-teleost ray-finned fishes.</title>
        <authorList>
            <person name="Bi X."/>
            <person name="Wang K."/>
            <person name="Yang L."/>
            <person name="Pan H."/>
            <person name="Jiang H."/>
            <person name="Wei Q."/>
            <person name="Fang M."/>
            <person name="Yu H."/>
            <person name="Zhu C."/>
            <person name="Cai Y."/>
            <person name="He Y."/>
            <person name="Gan X."/>
            <person name="Zeng H."/>
            <person name="Yu D."/>
            <person name="Zhu Y."/>
            <person name="Jiang H."/>
            <person name="Qiu Q."/>
            <person name="Yang H."/>
            <person name="Zhang Y.E."/>
            <person name="Wang W."/>
            <person name="Zhu M."/>
            <person name="He S."/>
            <person name="Zhang G."/>
        </authorList>
    </citation>
    <scope>NUCLEOTIDE SEQUENCE [LARGE SCALE GENOMIC DNA]</scope>
    <source>
        <strain evidence="24">Bchr_013</strain>
    </source>
</reference>
<evidence type="ECO:0000256" key="1">
    <source>
        <dbReference type="ARBA" id="ARBA00004123"/>
    </source>
</evidence>
<evidence type="ECO:0000259" key="22">
    <source>
        <dbReference type="PROSITE" id="PS50097"/>
    </source>
</evidence>
<feature type="disulfide bond" evidence="18">
    <location>
        <begin position="298"/>
        <end position="325"/>
    </location>
</feature>
<dbReference type="FunFam" id="3.30.710.10:FF:000013">
    <property type="entry name" value="BTB/POZ domain-containing adapter for CUL3-mediated RhoA degradation protein 3"/>
    <property type="match status" value="1"/>
</dbReference>
<dbReference type="InterPro" id="IPR000210">
    <property type="entry name" value="BTB/POZ_dom"/>
</dbReference>
<feature type="domain" description="Sushi" evidence="23">
    <location>
        <begin position="716"/>
        <end position="777"/>
    </location>
</feature>
<evidence type="ECO:0000256" key="10">
    <source>
        <dbReference type="ARBA" id="ARBA00023157"/>
    </source>
</evidence>
<dbReference type="AlphaFoldDB" id="A0A8X8BRZ3"/>
<dbReference type="SUPFAM" id="SSF49854">
    <property type="entry name" value="Spermadhesin, CUB domain"/>
    <property type="match status" value="3"/>
</dbReference>
<keyword evidence="6" id="KW-0677">Repeat</keyword>
<evidence type="ECO:0000313" key="25">
    <source>
        <dbReference type="Proteomes" id="UP000886611"/>
    </source>
</evidence>
<dbReference type="InterPro" id="IPR000436">
    <property type="entry name" value="Sushi_SCR_CCP_dom"/>
</dbReference>
<evidence type="ECO:0000256" key="6">
    <source>
        <dbReference type="ARBA" id="ARBA00022737"/>
    </source>
</evidence>
<feature type="non-terminal residue" evidence="24">
    <location>
        <position position="1"/>
    </location>
</feature>
<dbReference type="FunFam" id="2.10.70.10:FF:000010">
    <property type="entry name" value="Seizure related 6 homolog like"/>
    <property type="match status" value="1"/>
</dbReference>
<evidence type="ECO:0000256" key="5">
    <source>
        <dbReference type="ARBA" id="ARBA00022729"/>
    </source>
</evidence>
<dbReference type="GO" id="GO:0005783">
    <property type="term" value="C:endoplasmic reticulum"/>
    <property type="evidence" value="ECO:0007669"/>
    <property type="project" value="UniProtKB-ARBA"/>
</dbReference>
<dbReference type="GO" id="GO:0090036">
    <property type="term" value="P:regulation of protein kinase C signaling"/>
    <property type="evidence" value="ECO:0007669"/>
    <property type="project" value="TreeGrafter"/>
</dbReference>
<dbReference type="Pfam" id="PF00084">
    <property type="entry name" value="Sushi"/>
    <property type="match status" value="5"/>
</dbReference>
<keyword evidence="10 19" id="KW-1015">Disulfide bond</keyword>
<evidence type="ECO:0000256" key="14">
    <source>
        <dbReference type="ARBA" id="ARBA00046288"/>
    </source>
</evidence>
<protein>
    <recommendedName>
        <fullName evidence="17">Seizure 6-like protein 2</fullName>
    </recommendedName>
</protein>
<evidence type="ECO:0000256" key="16">
    <source>
        <dbReference type="ARBA" id="ARBA00060982"/>
    </source>
</evidence>
<feature type="non-terminal residue" evidence="24">
    <location>
        <position position="1128"/>
    </location>
</feature>
<keyword evidence="4 20" id="KW-0812">Transmembrane</keyword>